<feature type="region of interest" description="Disordered" evidence="6">
    <location>
        <begin position="418"/>
        <end position="481"/>
    </location>
</feature>
<dbReference type="GO" id="GO:0019432">
    <property type="term" value="P:triglyceride biosynthetic process"/>
    <property type="evidence" value="ECO:0007669"/>
    <property type="project" value="TreeGrafter"/>
</dbReference>
<keyword evidence="9" id="KW-1185">Reference proteome</keyword>
<gene>
    <name evidence="8" type="ORF">R3I93_009640</name>
</gene>
<evidence type="ECO:0000256" key="6">
    <source>
        <dbReference type="SAM" id="MobiDB-lite"/>
    </source>
</evidence>
<dbReference type="PANTHER" id="PTHR12181">
    <property type="entry name" value="LIPIN"/>
    <property type="match status" value="1"/>
</dbReference>
<dbReference type="InterPro" id="IPR026058">
    <property type="entry name" value="LIPIN"/>
</dbReference>
<name>A0AAN9H4I6_9TELE</name>
<feature type="compositionally biased region" description="Low complexity" evidence="6">
    <location>
        <begin position="526"/>
        <end position="536"/>
    </location>
</feature>
<evidence type="ECO:0000256" key="1">
    <source>
        <dbReference type="ARBA" id="ARBA00001180"/>
    </source>
</evidence>
<evidence type="ECO:0000313" key="8">
    <source>
        <dbReference type="EMBL" id="KAK7154749.1"/>
    </source>
</evidence>
<dbReference type="GO" id="GO:0003713">
    <property type="term" value="F:transcription coactivator activity"/>
    <property type="evidence" value="ECO:0007669"/>
    <property type="project" value="TreeGrafter"/>
</dbReference>
<reference evidence="8 9" key="1">
    <citation type="submission" date="2024-02" db="EMBL/GenBank/DDBJ databases">
        <title>Chromosome-level genome assembly of the Eurasian Minnow (Phoxinus phoxinus).</title>
        <authorList>
            <person name="Oriowo T.O."/>
            <person name="Martin S."/>
            <person name="Stange M."/>
            <person name="Chrysostomakis Y."/>
            <person name="Brown T."/>
            <person name="Winkler S."/>
            <person name="Kukowka S."/>
            <person name="Myers E.W."/>
            <person name="Bohne A."/>
        </authorList>
    </citation>
    <scope>NUCLEOTIDE SEQUENCE [LARGE SCALE GENOMIC DNA]</scope>
    <source>
        <strain evidence="8">ZFMK-TIS-60720</strain>
        <tissue evidence="8">Whole Organism</tissue>
    </source>
</reference>
<feature type="domain" description="LNS2/PITP" evidence="7">
    <location>
        <begin position="764"/>
        <end position="920"/>
    </location>
</feature>
<proteinExistence type="inferred from homology"/>
<dbReference type="GO" id="GO:0005634">
    <property type="term" value="C:nucleus"/>
    <property type="evidence" value="ECO:0007669"/>
    <property type="project" value="TreeGrafter"/>
</dbReference>
<sequence>MNYVGQLAETVFVTVKELYRGLNPATLTGGIDVIVVRQPDGTFQCSPFHVRFGKLGVLRSKEKVVDIEVNGEPVSLHMKLGDNGEAFFVEENEDFETMVPDHLCTSPIPTDVPEVFETTESSSSRRKKRRRRRARSDTHQREDDGSSSDEKGESLDQDFLKDESLLAASKSIYFSLSEEPYEESCGAARDVHPHSEGECSVSESVFFSRPASPKSDSELCKPQESLGPQMQWNWGAFPKVCQAERDESDSLPSSITPADHSHFRTIHRQTSFDSDSTDSAVTVVRPEPQIGTTSHDQGVSSSIKVTETDVVTFQSADDSVTALGNSETRDLTAETVSNDTKTLDITSSANTIHGINAVNSACSSDADIESQEICDENDILVISKIQTITHVTFSETEAKVLEAETEINSITVLPKHQSSAEKLTLRTGDSEEGAGLETSLTNQDADNAGVTESIVQSEDQTEASSKASDSQDKRKVKRSQHLGPSDIYLDDLLSLNPEVAALYFPKSEAESSDPRSSHPPDPSPPSGQLSPQSLGSTNADSGTEYLSDSTTDTLDVTMSLCGRGDISQISKEKFTEHLVKYQDFVSNPGIIEDPNLVICINSKYYNWAVAAPMILSVQAFQKTLPKSTIEQLVKDKMPKKSGRWWFSWRRKDLNNIAGNTKPDLDGNRLESSAAVAGPSSLKSSVELSSDEDGSLSMMKNSEMMNTAQCISQMYRKSLRLTSEQIETLNLREGANNVVFSVTTQYQGTCRCEAAIYLWNYDDKIIISDIDGTITKSDALGHILPQLGKDWTHHGIAKLYHKIHQNGYKFLYCSARAIGMADITKGYLQWVNDRGTVLPKGPVLLAPSSLFSALHREVIEKKPEVFKIACLTDIRDLFSPIRHPFYAAFGNRTNDAYAYKEVGVPETHIFTVNPKGELIQEKTKGNKSSYSHLSEMVDHFFPFFCKDSSTSFNSPEFSHFSFWREPLPPLDLADLV</sequence>
<accession>A0AAN9H4I6</accession>
<protein>
    <recommendedName>
        <fullName evidence="4">phosphatidate phosphatase</fullName>
        <ecNumber evidence="4">3.1.3.4</ecNumber>
    </recommendedName>
</protein>
<dbReference type="InterPro" id="IPR031315">
    <property type="entry name" value="LNS2/PITP"/>
</dbReference>
<dbReference type="SMART" id="SM00775">
    <property type="entry name" value="LNS2"/>
    <property type="match status" value="1"/>
</dbReference>
<dbReference type="InterPro" id="IPR013209">
    <property type="entry name" value="LNS2"/>
</dbReference>
<dbReference type="AlphaFoldDB" id="A0AAN9H4I6"/>
<dbReference type="PANTHER" id="PTHR12181:SF62">
    <property type="entry name" value="PHOSPHATIDATE PHOSPHATASE LPIN3"/>
    <property type="match status" value="1"/>
</dbReference>
<dbReference type="Pfam" id="PF16876">
    <property type="entry name" value="Lipin_mid"/>
    <property type="match status" value="1"/>
</dbReference>
<feature type="compositionally biased region" description="Polar residues" evidence="6">
    <location>
        <begin position="453"/>
        <end position="468"/>
    </location>
</feature>
<dbReference type="GO" id="GO:0045944">
    <property type="term" value="P:positive regulation of transcription by RNA polymerase II"/>
    <property type="evidence" value="ECO:0007669"/>
    <property type="project" value="TreeGrafter"/>
</dbReference>
<evidence type="ECO:0000256" key="2">
    <source>
        <dbReference type="ARBA" id="ARBA00001946"/>
    </source>
</evidence>
<evidence type="ECO:0000256" key="4">
    <source>
        <dbReference type="ARBA" id="ARBA00012638"/>
    </source>
</evidence>
<comment type="similarity">
    <text evidence="3">Belongs to the lipin family.</text>
</comment>
<dbReference type="EMBL" id="JAYKXH010000010">
    <property type="protein sequence ID" value="KAK7154749.1"/>
    <property type="molecule type" value="Genomic_DNA"/>
</dbReference>
<dbReference type="GO" id="GO:0008195">
    <property type="term" value="F:phosphatidate phosphatase activity"/>
    <property type="evidence" value="ECO:0007669"/>
    <property type="project" value="UniProtKB-EC"/>
</dbReference>
<dbReference type="EC" id="3.1.3.4" evidence="4"/>
<feature type="region of interest" description="Disordered" evidence="6">
    <location>
        <begin position="506"/>
        <end position="549"/>
    </location>
</feature>
<dbReference type="SUPFAM" id="SSF56784">
    <property type="entry name" value="HAD-like"/>
    <property type="match status" value="1"/>
</dbReference>
<dbReference type="InterPro" id="IPR031703">
    <property type="entry name" value="Lipin_mid"/>
</dbReference>
<comment type="cofactor">
    <cofactor evidence="2">
        <name>Mg(2+)</name>
        <dbReference type="ChEBI" id="CHEBI:18420"/>
    </cofactor>
</comment>
<dbReference type="Pfam" id="PF04571">
    <property type="entry name" value="Lipin_N"/>
    <property type="match status" value="1"/>
</dbReference>
<dbReference type="InterPro" id="IPR036412">
    <property type="entry name" value="HAD-like_sf"/>
</dbReference>
<feature type="compositionally biased region" description="Basic and acidic residues" evidence="6">
    <location>
        <begin position="507"/>
        <end position="518"/>
    </location>
</feature>
<comment type="caution">
    <text evidence="8">The sequence shown here is derived from an EMBL/GenBank/DDBJ whole genome shotgun (WGS) entry which is preliminary data.</text>
</comment>
<dbReference type="GO" id="GO:0032869">
    <property type="term" value="P:cellular response to insulin stimulus"/>
    <property type="evidence" value="ECO:0007669"/>
    <property type="project" value="TreeGrafter"/>
</dbReference>
<dbReference type="GO" id="GO:0009062">
    <property type="term" value="P:fatty acid catabolic process"/>
    <property type="evidence" value="ECO:0007669"/>
    <property type="project" value="TreeGrafter"/>
</dbReference>
<dbReference type="InterPro" id="IPR007651">
    <property type="entry name" value="Lipin_N"/>
</dbReference>
<evidence type="ECO:0000256" key="5">
    <source>
        <dbReference type="ARBA" id="ARBA00022801"/>
    </source>
</evidence>
<keyword evidence="5" id="KW-0378">Hydrolase</keyword>
<feature type="compositionally biased region" description="Basic residues" evidence="6">
    <location>
        <begin position="124"/>
        <end position="134"/>
    </location>
</feature>
<organism evidence="8 9">
    <name type="scientific">Phoxinus phoxinus</name>
    <name type="common">Eurasian minnow</name>
    <dbReference type="NCBI Taxonomy" id="58324"/>
    <lineage>
        <taxon>Eukaryota</taxon>
        <taxon>Metazoa</taxon>
        <taxon>Chordata</taxon>
        <taxon>Craniata</taxon>
        <taxon>Vertebrata</taxon>
        <taxon>Euteleostomi</taxon>
        <taxon>Actinopterygii</taxon>
        <taxon>Neopterygii</taxon>
        <taxon>Teleostei</taxon>
        <taxon>Ostariophysi</taxon>
        <taxon>Cypriniformes</taxon>
        <taxon>Leuciscidae</taxon>
        <taxon>Phoxininae</taxon>
        <taxon>Phoxinus</taxon>
    </lineage>
</organism>
<dbReference type="Pfam" id="PF08235">
    <property type="entry name" value="LNS2"/>
    <property type="match status" value="1"/>
</dbReference>
<evidence type="ECO:0000256" key="3">
    <source>
        <dbReference type="ARBA" id="ARBA00005476"/>
    </source>
</evidence>
<evidence type="ECO:0000259" key="7">
    <source>
        <dbReference type="SMART" id="SM00775"/>
    </source>
</evidence>
<comment type="catalytic activity">
    <reaction evidence="1">
        <text>a 1,2-diacyl-sn-glycero-3-phosphate + H2O = a 1,2-diacyl-sn-glycerol + phosphate</text>
        <dbReference type="Rhea" id="RHEA:27429"/>
        <dbReference type="ChEBI" id="CHEBI:15377"/>
        <dbReference type="ChEBI" id="CHEBI:17815"/>
        <dbReference type="ChEBI" id="CHEBI:43474"/>
        <dbReference type="ChEBI" id="CHEBI:58608"/>
        <dbReference type="EC" id="3.1.3.4"/>
    </reaction>
    <physiologicalReaction direction="left-to-right" evidence="1">
        <dbReference type="Rhea" id="RHEA:27430"/>
    </physiologicalReaction>
</comment>
<feature type="compositionally biased region" description="Basic and acidic residues" evidence="6">
    <location>
        <begin position="135"/>
        <end position="155"/>
    </location>
</feature>
<evidence type="ECO:0000313" key="9">
    <source>
        <dbReference type="Proteomes" id="UP001364617"/>
    </source>
</evidence>
<feature type="region of interest" description="Disordered" evidence="6">
    <location>
        <begin position="101"/>
        <end position="155"/>
    </location>
</feature>
<dbReference type="Proteomes" id="UP001364617">
    <property type="component" value="Unassembled WGS sequence"/>
</dbReference>